<evidence type="ECO:0000256" key="2">
    <source>
        <dbReference type="ARBA" id="ARBA00022898"/>
    </source>
</evidence>
<dbReference type="GO" id="GO:0030170">
    <property type="term" value="F:pyridoxal phosphate binding"/>
    <property type="evidence" value="ECO:0007669"/>
    <property type="project" value="InterPro"/>
</dbReference>
<dbReference type="PANTHER" id="PTHR11808">
    <property type="entry name" value="TRANS-SULFURATION ENZYME FAMILY MEMBER"/>
    <property type="match status" value="1"/>
</dbReference>
<reference evidence="9" key="2">
    <citation type="submission" date="2020-09" db="EMBL/GenBank/DDBJ databases">
        <authorList>
            <person name="Sun Q."/>
            <person name="Zhou Y."/>
        </authorList>
    </citation>
    <scope>NUCLEOTIDE SEQUENCE</scope>
    <source>
        <strain evidence="9">CGMCC 1.14988</strain>
    </source>
</reference>
<dbReference type="GO" id="GO:0005737">
    <property type="term" value="C:cytoplasm"/>
    <property type="evidence" value="ECO:0007669"/>
    <property type="project" value="TreeGrafter"/>
</dbReference>
<reference evidence="9" key="1">
    <citation type="journal article" date="2014" name="Int. J. Syst. Evol. Microbiol.">
        <title>Complete genome sequence of Corynebacterium casei LMG S-19264T (=DSM 44701T), isolated from a smear-ripened cheese.</title>
        <authorList>
            <consortium name="US DOE Joint Genome Institute (JGI-PGF)"/>
            <person name="Walter F."/>
            <person name="Albersmeier A."/>
            <person name="Kalinowski J."/>
            <person name="Ruckert C."/>
        </authorList>
    </citation>
    <scope>NUCLEOTIDE SEQUENCE</scope>
    <source>
        <strain evidence="9">CGMCC 1.14988</strain>
    </source>
</reference>
<feature type="modified residue" description="N6-(pyridoxal phosphate)lysine" evidence="7">
    <location>
        <position position="205"/>
    </location>
</feature>
<accession>A0A8J3A5Q1</accession>
<dbReference type="Proteomes" id="UP000650511">
    <property type="component" value="Unassembled WGS sequence"/>
</dbReference>
<keyword evidence="2 7" id="KW-0663">Pyridoxal phosphate</keyword>
<evidence type="ECO:0000313" key="9">
    <source>
        <dbReference type="EMBL" id="GGI03337.1"/>
    </source>
</evidence>
<dbReference type="GO" id="GO:0019343">
    <property type="term" value="P:cysteine biosynthetic process via cystathionine"/>
    <property type="evidence" value="ECO:0007669"/>
    <property type="project" value="TreeGrafter"/>
</dbReference>
<dbReference type="InterPro" id="IPR015421">
    <property type="entry name" value="PyrdxlP-dep_Trfase_major"/>
</dbReference>
<dbReference type="PANTHER" id="PTHR11808:SF85">
    <property type="entry name" value="CYSTATHIONINE GAMMA-LYASE-RELATED"/>
    <property type="match status" value="1"/>
</dbReference>
<dbReference type="InterPro" id="IPR000277">
    <property type="entry name" value="Cys/Met-Metab_PyrdxlP-dep_enz"/>
</dbReference>
<dbReference type="GO" id="GO:0004123">
    <property type="term" value="F:cystathionine gamma-lyase activity"/>
    <property type="evidence" value="ECO:0007669"/>
    <property type="project" value="TreeGrafter"/>
</dbReference>
<dbReference type="FunFam" id="3.40.640.10:FF:000046">
    <property type="entry name" value="Cystathionine gamma-lyase"/>
    <property type="match status" value="1"/>
</dbReference>
<evidence type="ECO:0000256" key="1">
    <source>
        <dbReference type="ARBA" id="ARBA00001933"/>
    </source>
</evidence>
<organism evidence="9 10">
    <name type="scientific">Egicoccus halophilus</name>
    <dbReference type="NCBI Taxonomy" id="1670830"/>
    <lineage>
        <taxon>Bacteria</taxon>
        <taxon>Bacillati</taxon>
        <taxon>Actinomycetota</taxon>
        <taxon>Nitriliruptoria</taxon>
        <taxon>Egicoccales</taxon>
        <taxon>Egicoccaceae</taxon>
        <taxon>Egicoccus</taxon>
    </lineage>
</organism>
<dbReference type="PIRSF" id="PIRSF001434">
    <property type="entry name" value="CGS"/>
    <property type="match status" value="1"/>
</dbReference>
<sequence length="392" mass="40111">METRVHTAAVHAGRRDLRDLGVHAPPLDRSTTNPLTSLQVGTDSLDAMAAGGHPQGSSVYARLHNPTVARWEQAIARLESADEAVAYGSGMAAMTAVLLAAGAVGRHVVAVRPLYGCTDHLLQSGLLGCEVSWATPDGLAAAVRPDTALVVAETPANPTLRLLDLRAMVAAAGGVPVLVDNTFATPILQQPLQLGVTWSLHSATKALSGHGDVMAGVVATSVDRAAALRQVRILTGGLLDPQAAWLLHRSLPTLPLRVEAAQATAGVLAPRLADHPAVATVHYPGLPGADPLGLVGTQMAGPGGVLAFDLHGGYEAAAGVLKAVELLTPAVSLGSTDTLLQHPAGLTHRIVGDDARDAGGITPGMLRLSAGLEDVEDLWTDLAAALALVSDA</sequence>
<keyword evidence="10" id="KW-1185">Reference proteome</keyword>
<gene>
    <name evidence="9" type="primary">metB</name>
    <name evidence="9" type="ORF">GCM10011354_03530</name>
</gene>
<dbReference type="SUPFAM" id="SSF53383">
    <property type="entry name" value="PLP-dependent transferases"/>
    <property type="match status" value="1"/>
</dbReference>
<comment type="catalytic activity">
    <reaction evidence="6">
        <text>L-methionine + H2O = methanethiol + 2-oxobutanoate + NH4(+)</text>
        <dbReference type="Rhea" id="RHEA:23800"/>
        <dbReference type="ChEBI" id="CHEBI:15377"/>
        <dbReference type="ChEBI" id="CHEBI:16007"/>
        <dbReference type="ChEBI" id="CHEBI:16763"/>
        <dbReference type="ChEBI" id="CHEBI:28938"/>
        <dbReference type="ChEBI" id="CHEBI:57844"/>
        <dbReference type="EC" id="4.4.1.11"/>
    </reaction>
    <physiologicalReaction direction="left-to-right" evidence="6">
        <dbReference type="Rhea" id="RHEA:23801"/>
    </physiologicalReaction>
</comment>
<evidence type="ECO:0000256" key="7">
    <source>
        <dbReference type="PIRSR" id="PIRSR001434-2"/>
    </source>
</evidence>
<evidence type="ECO:0000256" key="3">
    <source>
        <dbReference type="ARBA" id="ARBA00047175"/>
    </source>
</evidence>
<dbReference type="GO" id="GO:0019346">
    <property type="term" value="P:transsulfuration"/>
    <property type="evidence" value="ECO:0007669"/>
    <property type="project" value="InterPro"/>
</dbReference>
<dbReference type="Gene3D" id="3.90.1150.10">
    <property type="entry name" value="Aspartate Aminotransferase, domain 1"/>
    <property type="match status" value="1"/>
</dbReference>
<dbReference type="EMBL" id="BMHA01000001">
    <property type="protein sequence ID" value="GGI03337.1"/>
    <property type="molecule type" value="Genomic_DNA"/>
</dbReference>
<dbReference type="GO" id="GO:0018826">
    <property type="term" value="F:methionine gamma-lyase activity"/>
    <property type="evidence" value="ECO:0007669"/>
    <property type="project" value="UniProtKB-EC"/>
</dbReference>
<dbReference type="EC" id="4.4.1.2" evidence="3"/>
<evidence type="ECO:0000256" key="8">
    <source>
        <dbReference type="RuleBase" id="RU362118"/>
    </source>
</evidence>
<comment type="catalytic activity">
    <reaction evidence="5">
        <text>L-homocysteine + H2O = 2-oxobutanoate + hydrogen sulfide + NH4(+) + H(+)</text>
        <dbReference type="Rhea" id="RHEA:14501"/>
        <dbReference type="ChEBI" id="CHEBI:15377"/>
        <dbReference type="ChEBI" id="CHEBI:15378"/>
        <dbReference type="ChEBI" id="CHEBI:16763"/>
        <dbReference type="ChEBI" id="CHEBI:28938"/>
        <dbReference type="ChEBI" id="CHEBI:29919"/>
        <dbReference type="ChEBI" id="CHEBI:58199"/>
        <dbReference type="EC" id="4.4.1.2"/>
    </reaction>
    <physiologicalReaction direction="left-to-right" evidence="5">
        <dbReference type="Rhea" id="RHEA:14502"/>
    </physiologicalReaction>
</comment>
<evidence type="ECO:0000313" key="10">
    <source>
        <dbReference type="Proteomes" id="UP000650511"/>
    </source>
</evidence>
<dbReference type="Gene3D" id="3.40.640.10">
    <property type="entry name" value="Type I PLP-dependent aspartate aminotransferase-like (Major domain)"/>
    <property type="match status" value="1"/>
</dbReference>
<dbReference type="Pfam" id="PF01053">
    <property type="entry name" value="Cys_Met_Meta_PP"/>
    <property type="match status" value="1"/>
</dbReference>
<evidence type="ECO:0000256" key="5">
    <source>
        <dbReference type="ARBA" id="ARBA00048780"/>
    </source>
</evidence>
<evidence type="ECO:0000256" key="6">
    <source>
        <dbReference type="ARBA" id="ARBA00052699"/>
    </source>
</evidence>
<comment type="caution">
    <text evidence="9">The sequence shown here is derived from an EMBL/GenBank/DDBJ whole genome shotgun (WGS) entry which is preliminary data.</text>
</comment>
<dbReference type="InterPro" id="IPR015422">
    <property type="entry name" value="PyrdxlP-dep_Trfase_small"/>
</dbReference>
<comment type="similarity">
    <text evidence="8">Belongs to the trans-sulfuration enzymes family.</text>
</comment>
<protein>
    <recommendedName>
        <fullName evidence="3">homocysteine desulfhydrase</fullName>
        <ecNumber evidence="3">4.4.1.2</ecNumber>
    </recommendedName>
    <alternativeName>
        <fullName evidence="4">Homocysteine desulfhydrase</fullName>
    </alternativeName>
</protein>
<dbReference type="InterPro" id="IPR015424">
    <property type="entry name" value="PyrdxlP-dep_Trfase"/>
</dbReference>
<proteinExistence type="inferred from homology"/>
<name>A0A8J3A5Q1_9ACTN</name>
<dbReference type="GO" id="GO:0047982">
    <property type="term" value="F:homocysteine desulfhydrase activity"/>
    <property type="evidence" value="ECO:0007669"/>
    <property type="project" value="UniProtKB-EC"/>
</dbReference>
<comment type="cofactor">
    <cofactor evidence="1 8">
        <name>pyridoxal 5'-phosphate</name>
        <dbReference type="ChEBI" id="CHEBI:597326"/>
    </cofactor>
</comment>
<evidence type="ECO:0000256" key="4">
    <source>
        <dbReference type="ARBA" id="ARBA00047199"/>
    </source>
</evidence>
<dbReference type="AlphaFoldDB" id="A0A8J3A5Q1"/>